<proteinExistence type="predicted"/>
<dbReference type="AlphaFoldDB" id="A0A2P4WWY8"/>
<feature type="compositionally biased region" description="Basic and acidic residues" evidence="1">
    <location>
        <begin position="82"/>
        <end position="91"/>
    </location>
</feature>
<sequence length="298" mass="32444">MSPFQALSNDFPRLIGTENFDVWKTCEESDESASNVSDFDDAPKPKSSESVEVDSDAVDSDAVDSDAAGAVLPANFAFKGNSKRDHPDRNSKNWNQKQTRNNSNNNGNGGNSRRDKNYAQGVPSAASLIAVATTANPPISLTAQANDKLDPTWTIDSGCTRHVTHGFQWFADISTSGGSITVGGNNQIPIEGIGRVELAVVDSKGNSKALTLHSFLYAPQLHFNLLSVPAAVKRDYRFNFDRKHCAVQTDQFFKLKAITATNTDLYQFQVQPKITATALMTKGAKPSMDSIMLRLRIL</sequence>
<dbReference type="OrthoDB" id="124214at2759"/>
<comment type="caution">
    <text evidence="3">The sequence shown here is derived from an EMBL/GenBank/DDBJ whole genome shotgun (WGS) entry which is preliminary data.</text>
</comment>
<feature type="compositionally biased region" description="Acidic residues" evidence="1">
    <location>
        <begin position="51"/>
        <end position="62"/>
    </location>
</feature>
<dbReference type="EMBL" id="NCKW01020502">
    <property type="protein sequence ID" value="POM57801.1"/>
    <property type="molecule type" value="Genomic_DNA"/>
</dbReference>
<evidence type="ECO:0000259" key="2">
    <source>
        <dbReference type="Pfam" id="PF22936"/>
    </source>
</evidence>
<evidence type="ECO:0000256" key="1">
    <source>
        <dbReference type="SAM" id="MobiDB-lite"/>
    </source>
</evidence>
<reference evidence="3 4" key="1">
    <citation type="journal article" date="2017" name="Genome Biol. Evol.">
        <title>Phytophthora megakarya and P. palmivora, closely related causal agents of cacao black pod rot, underwent increases in genome sizes and gene numbers by different mechanisms.</title>
        <authorList>
            <person name="Ali S.S."/>
            <person name="Shao J."/>
            <person name="Lary D.J."/>
            <person name="Kronmiller B."/>
            <person name="Shen D."/>
            <person name="Strem M.D."/>
            <person name="Amoako-Attah I."/>
            <person name="Akrofi A.Y."/>
            <person name="Begoude B.A."/>
            <person name="Ten Hoopen G.M."/>
            <person name="Coulibaly K."/>
            <person name="Kebe B.I."/>
            <person name="Melnick R.L."/>
            <person name="Guiltinan M.J."/>
            <person name="Tyler B.M."/>
            <person name="Meinhardt L.W."/>
            <person name="Bailey B.A."/>
        </authorList>
    </citation>
    <scope>NUCLEOTIDE SEQUENCE [LARGE SCALE GENOMIC DNA]</scope>
    <source>
        <strain evidence="4">sbr112.9</strain>
    </source>
</reference>
<dbReference type="Proteomes" id="UP000237271">
    <property type="component" value="Unassembled WGS sequence"/>
</dbReference>
<evidence type="ECO:0000313" key="4">
    <source>
        <dbReference type="Proteomes" id="UP000237271"/>
    </source>
</evidence>
<feature type="domain" description="Retrovirus-related Pol polyprotein from transposon TNT 1-94-like beta-barrel" evidence="2">
    <location>
        <begin position="153"/>
        <end position="236"/>
    </location>
</feature>
<protein>
    <submittedName>
        <fullName evidence="3">Copia protein</fullName>
    </submittedName>
</protein>
<keyword evidence="4" id="KW-1185">Reference proteome</keyword>
<organism evidence="3 4">
    <name type="scientific">Phytophthora palmivora</name>
    <dbReference type="NCBI Taxonomy" id="4796"/>
    <lineage>
        <taxon>Eukaryota</taxon>
        <taxon>Sar</taxon>
        <taxon>Stramenopiles</taxon>
        <taxon>Oomycota</taxon>
        <taxon>Peronosporomycetes</taxon>
        <taxon>Peronosporales</taxon>
        <taxon>Peronosporaceae</taxon>
        <taxon>Phytophthora</taxon>
    </lineage>
</organism>
<accession>A0A2P4WWY8</accession>
<gene>
    <name evidence="3" type="ORF">PHPALM_37641</name>
</gene>
<name>A0A2P4WWY8_9STRA</name>
<feature type="region of interest" description="Disordered" evidence="1">
    <location>
        <begin position="74"/>
        <end position="118"/>
    </location>
</feature>
<dbReference type="InterPro" id="IPR054722">
    <property type="entry name" value="PolX-like_BBD"/>
</dbReference>
<feature type="region of interest" description="Disordered" evidence="1">
    <location>
        <begin position="26"/>
        <end position="62"/>
    </location>
</feature>
<evidence type="ECO:0000313" key="3">
    <source>
        <dbReference type="EMBL" id="POM57801.1"/>
    </source>
</evidence>
<dbReference type="Pfam" id="PF22936">
    <property type="entry name" value="Pol_BBD"/>
    <property type="match status" value="1"/>
</dbReference>